<keyword evidence="3 12" id="KW-0235">DNA replication</keyword>
<keyword evidence="7 12" id="KW-0067">ATP-binding</keyword>
<dbReference type="GO" id="GO:0005829">
    <property type="term" value="C:cytosol"/>
    <property type="evidence" value="ECO:0007669"/>
    <property type="project" value="TreeGrafter"/>
</dbReference>
<evidence type="ECO:0000313" key="15">
    <source>
        <dbReference type="Proteomes" id="UP000182229"/>
    </source>
</evidence>
<evidence type="ECO:0000256" key="10">
    <source>
        <dbReference type="ARBA" id="ARBA00048954"/>
    </source>
</evidence>
<evidence type="ECO:0000256" key="11">
    <source>
        <dbReference type="NCBIfam" id="TIGR00665"/>
    </source>
</evidence>
<dbReference type="NCBIfam" id="TIGR00665">
    <property type="entry name" value="DnaB"/>
    <property type="match status" value="1"/>
</dbReference>
<dbReference type="Gene3D" id="3.40.50.300">
    <property type="entry name" value="P-loop containing nucleotide triphosphate hydrolases"/>
    <property type="match status" value="1"/>
</dbReference>
<keyword evidence="2 12" id="KW-0639">Primosome</keyword>
<reference evidence="14 15" key="2">
    <citation type="submission" date="2016-12" db="EMBL/GenBank/DDBJ databases">
        <title>Draft Genome Sequence of Cystobacter ferrugineus Strain Cbfe23.</title>
        <authorList>
            <person name="Akbar S."/>
            <person name="Dowd S.E."/>
            <person name="Stevens D.C."/>
        </authorList>
    </citation>
    <scope>NUCLEOTIDE SEQUENCE [LARGE SCALE GENOMIC DNA]</scope>
    <source>
        <strain evidence="14 15">Cbfe23</strain>
    </source>
</reference>
<keyword evidence="9" id="KW-0413">Isomerase</keyword>
<evidence type="ECO:0000256" key="7">
    <source>
        <dbReference type="ARBA" id="ARBA00022840"/>
    </source>
</evidence>
<dbReference type="PANTHER" id="PTHR30153:SF2">
    <property type="entry name" value="REPLICATIVE DNA HELICASE"/>
    <property type="match status" value="1"/>
</dbReference>
<evidence type="ECO:0000256" key="12">
    <source>
        <dbReference type="RuleBase" id="RU362085"/>
    </source>
</evidence>
<dbReference type="SUPFAM" id="SSF48024">
    <property type="entry name" value="N-terminal domain of DnaB helicase"/>
    <property type="match status" value="1"/>
</dbReference>
<comment type="caution">
    <text evidence="14">The sequence shown here is derived from an EMBL/GenBank/DDBJ whole genome shotgun (WGS) entry which is preliminary data.</text>
</comment>
<dbReference type="InterPro" id="IPR007694">
    <property type="entry name" value="DNA_helicase_DnaB-like_C"/>
</dbReference>
<dbReference type="InterPro" id="IPR007692">
    <property type="entry name" value="DNA_helicase_DnaB"/>
</dbReference>
<dbReference type="SUPFAM" id="SSF52540">
    <property type="entry name" value="P-loop containing nucleoside triphosphate hydrolases"/>
    <property type="match status" value="1"/>
</dbReference>
<dbReference type="EMBL" id="MPIN01000002">
    <property type="protein sequence ID" value="OJH41158.1"/>
    <property type="molecule type" value="Genomic_DNA"/>
</dbReference>
<dbReference type="Gene3D" id="1.10.860.10">
    <property type="entry name" value="DNAb Helicase, Chain A"/>
    <property type="match status" value="1"/>
</dbReference>
<evidence type="ECO:0000256" key="6">
    <source>
        <dbReference type="ARBA" id="ARBA00022806"/>
    </source>
</evidence>
<dbReference type="EC" id="5.6.2.3" evidence="11 12"/>
<dbReference type="CDD" id="cd00984">
    <property type="entry name" value="DnaB_C"/>
    <property type="match status" value="1"/>
</dbReference>
<dbReference type="PANTHER" id="PTHR30153">
    <property type="entry name" value="REPLICATIVE DNA HELICASE DNAB"/>
    <property type="match status" value="1"/>
</dbReference>
<evidence type="ECO:0000256" key="4">
    <source>
        <dbReference type="ARBA" id="ARBA00022741"/>
    </source>
</evidence>
<comment type="catalytic activity">
    <reaction evidence="10 12">
        <text>ATP + H2O = ADP + phosphate + H(+)</text>
        <dbReference type="Rhea" id="RHEA:13065"/>
        <dbReference type="ChEBI" id="CHEBI:15377"/>
        <dbReference type="ChEBI" id="CHEBI:15378"/>
        <dbReference type="ChEBI" id="CHEBI:30616"/>
        <dbReference type="ChEBI" id="CHEBI:43474"/>
        <dbReference type="ChEBI" id="CHEBI:456216"/>
        <dbReference type="EC" id="5.6.2.3"/>
    </reaction>
</comment>
<keyword evidence="5 12" id="KW-0378">Hydrolase</keyword>
<dbReference type="GO" id="GO:0006269">
    <property type="term" value="P:DNA replication, synthesis of primer"/>
    <property type="evidence" value="ECO:0007669"/>
    <property type="project" value="UniProtKB-UniRule"/>
</dbReference>
<sequence>MDNILDIRTGARRGHEDLAAERAVLGAVLADNSIFASLAEVVSTDDFASPAHAQIFAAMIKLDGSSRQVDHLTLAEELKVLGQLAAVGGPAYLMSLDQVVPVPGNAIQYAKIVKDQAIRRRLAGVGREIQELASQETGELDVLLDEAERKVFLLAEKKREGDLRPVSELMEHTLDLLDKMKTATTGITGLSTGYVDLDNQLTGLHPGELIILAARPGVGKTSFAMNIATHVALQEEARAAAIFSLEMPADQLLMRLLASCARVDMKKLRGGRLTPHDEEKFQEMAGKLYNAPLYIDDSGGLSPFDLRAKARRLKQRDPRLSLIIIDYLQLMHQKGKVESRQLEISEISRSLKQLSKELEVPIIALSQLSRKVEERKDGKPMLSDLRESGAIEQDADVVMFIHRENQGEGEGGGEVRTSSAIPVQLVIAKQRNGPIGDIDLVFLAEYTRFESRARVE</sequence>
<dbReference type="InterPro" id="IPR027417">
    <property type="entry name" value="P-loop_NTPase"/>
</dbReference>
<dbReference type="Pfam" id="PF00772">
    <property type="entry name" value="DnaB"/>
    <property type="match status" value="1"/>
</dbReference>
<comment type="similarity">
    <text evidence="1 12">Belongs to the helicase family. DnaB subfamily.</text>
</comment>
<keyword evidence="4 12" id="KW-0547">Nucleotide-binding</keyword>
<reference evidence="15" key="1">
    <citation type="submission" date="2016-11" db="EMBL/GenBank/DDBJ databases">
        <authorList>
            <person name="Shukria A."/>
            <person name="Stevens D.C."/>
        </authorList>
    </citation>
    <scope>NUCLEOTIDE SEQUENCE [LARGE SCALE GENOMIC DNA]</scope>
    <source>
        <strain evidence="15">Cbfe23</strain>
    </source>
</reference>
<gene>
    <name evidence="14" type="ORF">BON30_09725</name>
</gene>
<evidence type="ECO:0000256" key="1">
    <source>
        <dbReference type="ARBA" id="ARBA00008428"/>
    </source>
</evidence>
<dbReference type="InterPro" id="IPR036185">
    <property type="entry name" value="DNA_heli_DnaB-like_N_sf"/>
</dbReference>
<dbReference type="STRING" id="83449.BON30_09725"/>
<dbReference type="PROSITE" id="PS51199">
    <property type="entry name" value="SF4_HELICASE"/>
    <property type="match status" value="1"/>
</dbReference>
<evidence type="ECO:0000313" key="14">
    <source>
        <dbReference type="EMBL" id="OJH41158.1"/>
    </source>
</evidence>
<accession>A0A1L9BG25</accession>
<dbReference type="GO" id="GO:0016887">
    <property type="term" value="F:ATP hydrolysis activity"/>
    <property type="evidence" value="ECO:0007669"/>
    <property type="project" value="RHEA"/>
</dbReference>
<keyword evidence="15" id="KW-1185">Reference proteome</keyword>
<name>A0A1L9BG25_9BACT</name>
<dbReference type="GO" id="GO:0005524">
    <property type="term" value="F:ATP binding"/>
    <property type="evidence" value="ECO:0007669"/>
    <property type="project" value="UniProtKB-UniRule"/>
</dbReference>
<dbReference type="InterPro" id="IPR016136">
    <property type="entry name" value="DNA_helicase_N/primase_C"/>
</dbReference>
<comment type="function">
    <text evidence="12">The main replicative DNA helicase, it participates in initiation and elongation during chromosome replication. Travels ahead of the DNA replisome, separating dsDNA into templates for DNA synthesis. A processive ATP-dependent 5'-3' DNA helicase it has DNA-dependent ATPase activity.</text>
</comment>
<keyword evidence="6 12" id="KW-0347">Helicase</keyword>
<proteinExistence type="inferred from homology"/>
<dbReference type="RefSeq" id="WP_071897591.1">
    <property type="nucleotide sequence ID" value="NZ_MPIN01000002.1"/>
</dbReference>
<dbReference type="GO" id="GO:0043139">
    <property type="term" value="F:5'-3' DNA helicase activity"/>
    <property type="evidence" value="ECO:0007669"/>
    <property type="project" value="UniProtKB-EC"/>
</dbReference>
<dbReference type="GO" id="GO:0003677">
    <property type="term" value="F:DNA binding"/>
    <property type="evidence" value="ECO:0007669"/>
    <property type="project" value="UniProtKB-UniRule"/>
</dbReference>
<feature type="domain" description="SF4 helicase" evidence="13">
    <location>
        <begin position="183"/>
        <end position="456"/>
    </location>
</feature>
<dbReference type="AlphaFoldDB" id="A0A1L9BG25"/>
<keyword evidence="8 12" id="KW-0238">DNA-binding</keyword>
<evidence type="ECO:0000256" key="5">
    <source>
        <dbReference type="ARBA" id="ARBA00022801"/>
    </source>
</evidence>
<protein>
    <recommendedName>
        <fullName evidence="11 12">Replicative DNA helicase</fullName>
        <ecNumber evidence="11 12">5.6.2.3</ecNumber>
    </recommendedName>
</protein>
<dbReference type="SMART" id="SM00382">
    <property type="entry name" value="AAA"/>
    <property type="match status" value="1"/>
</dbReference>
<evidence type="ECO:0000256" key="9">
    <source>
        <dbReference type="ARBA" id="ARBA00023235"/>
    </source>
</evidence>
<organism evidence="14 15">
    <name type="scientific">Cystobacter ferrugineus</name>
    <dbReference type="NCBI Taxonomy" id="83449"/>
    <lineage>
        <taxon>Bacteria</taxon>
        <taxon>Pseudomonadati</taxon>
        <taxon>Myxococcota</taxon>
        <taxon>Myxococcia</taxon>
        <taxon>Myxococcales</taxon>
        <taxon>Cystobacterineae</taxon>
        <taxon>Archangiaceae</taxon>
        <taxon>Cystobacter</taxon>
    </lineage>
</organism>
<evidence type="ECO:0000259" key="13">
    <source>
        <dbReference type="PROSITE" id="PS51199"/>
    </source>
</evidence>
<dbReference type="Pfam" id="PF03796">
    <property type="entry name" value="DnaB_C"/>
    <property type="match status" value="1"/>
</dbReference>
<evidence type="ECO:0000256" key="8">
    <source>
        <dbReference type="ARBA" id="ARBA00023125"/>
    </source>
</evidence>
<evidence type="ECO:0000256" key="2">
    <source>
        <dbReference type="ARBA" id="ARBA00022515"/>
    </source>
</evidence>
<dbReference type="InterPro" id="IPR003593">
    <property type="entry name" value="AAA+_ATPase"/>
</dbReference>
<evidence type="ECO:0000256" key="3">
    <source>
        <dbReference type="ARBA" id="ARBA00022705"/>
    </source>
</evidence>
<dbReference type="GO" id="GO:1990077">
    <property type="term" value="C:primosome complex"/>
    <property type="evidence" value="ECO:0007669"/>
    <property type="project" value="UniProtKB-UniRule"/>
</dbReference>
<dbReference type="InterPro" id="IPR007693">
    <property type="entry name" value="DNA_helicase_DnaB-like_N"/>
</dbReference>
<dbReference type="OrthoDB" id="9773982at2"/>
<dbReference type="Proteomes" id="UP000182229">
    <property type="component" value="Unassembled WGS sequence"/>
</dbReference>